<dbReference type="Gene3D" id="3.10.450.50">
    <property type="match status" value="1"/>
</dbReference>
<dbReference type="Pfam" id="PF12680">
    <property type="entry name" value="SnoaL_2"/>
    <property type="match status" value="1"/>
</dbReference>
<sequence length="156" mass="18083">MKLSHELIDTFYSAFQKKDSETMKGCYLSEATFNDEVFKNLNGYQAGKMWEMLLKNGKDMQMVYEITDDNVAFPKAKWTATYTFSKTGRKVVNVIYAEFVIKDGKILTHTDSFDFHRWAKQAFGPMGILLGWTGFFKTKIQKTVSQTLENYITKHP</sequence>
<dbReference type="Proteomes" id="UP001595616">
    <property type="component" value="Unassembled WGS sequence"/>
</dbReference>
<organism evidence="2 3">
    <name type="scientific">Lacihabitans lacunae</name>
    <dbReference type="NCBI Taxonomy" id="1028214"/>
    <lineage>
        <taxon>Bacteria</taxon>
        <taxon>Pseudomonadati</taxon>
        <taxon>Bacteroidota</taxon>
        <taxon>Cytophagia</taxon>
        <taxon>Cytophagales</taxon>
        <taxon>Leadbetterellaceae</taxon>
        <taxon>Lacihabitans</taxon>
    </lineage>
</organism>
<evidence type="ECO:0000313" key="3">
    <source>
        <dbReference type="Proteomes" id="UP001595616"/>
    </source>
</evidence>
<feature type="domain" description="SnoaL-like" evidence="1">
    <location>
        <begin position="9"/>
        <end position="108"/>
    </location>
</feature>
<comment type="caution">
    <text evidence="2">The sequence shown here is derived from an EMBL/GenBank/DDBJ whole genome shotgun (WGS) entry which is preliminary data.</text>
</comment>
<evidence type="ECO:0000313" key="2">
    <source>
        <dbReference type="EMBL" id="MFC3813113.1"/>
    </source>
</evidence>
<dbReference type="InterPro" id="IPR032710">
    <property type="entry name" value="NTF2-like_dom_sf"/>
</dbReference>
<dbReference type="InterPro" id="IPR037401">
    <property type="entry name" value="SnoaL-like"/>
</dbReference>
<gene>
    <name evidence="2" type="ORF">ACFOOI_20780</name>
</gene>
<protein>
    <submittedName>
        <fullName evidence="2">Nuclear transport factor 2 family protein</fullName>
    </submittedName>
</protein>
<keyword evidence="3" id="KW-1185">Reference proteome</keyword>
<reference evidence="3" key="1">
    <citation type="journal article" date="2019" name="Int. J. Syst. Evol. Microbiol.">
        <title>The Global Catalogue of Microorganisms (GCM) 10K type strain sequencing project: providing services to taxonomists for standard genome sequencing and annotation.</title>
        <authorList>
            <consortium name="The Broad Institute Genomics Platform"/>
            <consortium name="The Broad Institute Genome Sequencing Center for Infectious Disease"/>
            <person name="Wu L."/>
            <person name="Ma J."/>
        </authorList>
    </citation>
    <scope>NUCLEOTIDE SEQUENCE [LARGE SCALE GENOMIC DNA]</scope>
    <source>
        <strain evidence="3">CECT 7956</strain>
    </source>
</reference>
<proteinExistence type="predicted"/>
<name>A0ABV7Z414_9BACT</name>
<dbReference type="SUPFAM" id="SSF54427">
    <property type="entry name" value="NTF2-like"/>
    <property type="match status" value="1"/>
</dbReference>
<dbReference type="RefSeq" id="WP_379840018.1">
    <property type="nucleotide sequence ID" value="NZ_JBHRYQ010000001.1"/>
</dbReference>
<evidence type="ECO:0000259" key="1">
    <source>
        <dbReference type="Pfam" id="PF12680"/>
    </source>
</evidence>
<dbReference type="EMBL" id="JBHRYQ010000001">
    <property type="protein sequence ID" value="MFC3813113.1"/>
    <property type="molecule type" value="Genomic_DNA"/>
</dbReference>
<accession>A0ABV7Z414</accession>